<feature type="transmembrane region" description="Helical" evidence="1">
    <location>
        <begin position="20"/>
        <end position="38"/>
    </location>
</feature>
<organism evidence="2 3">
    <name type="scientific">Sphingorhabdus pulchriflava</name>
    <dbReference type="NCBI Taxonomy" id="2292257"/>
    <lineage>
        <taxon>Bacteria</taxon>
        <taxon>Pseudomonadati</taxon>
        <taxon>Pseudomonadota</taxon>
        <taxon>Alphaproteobacteria</taxon>
        <taxon>Sphingomonadales</taxon>
        <taxon>Sphingomonadaceae</taxon>
        <taxon>Sphingorhabdus</taxon>
    </lineage>
</organism>
<evidence type="ECO:0000256" key="1">
    <source>
        <dbReference type="SAM" id="Phobius"/>
    </source>
</evidence>
<keyword evidence="1" id="KW-0472">Membrane</keyword>
<feature type="transmembrane region" description="Helical" evidence="1">
    <location>
        <begin position="50"/>
        <end position="67"/>
    </location>
</feature>
<keyword evidence="3" id="KW-1185">Reference proteome</keyword>
<proteinExistence type="predicted"/>
<gene>
    <name evidence="2" type="ORF">DXH95_01910</name>
</gene>
<dbReference type="AlphaFoldDB" id="A0A371BF37"/>
<evidence type="ECO:0000313" key="2">
    <source>
        <dbReference type="EMBL" id="RDV06215.1"/>
    </source>
</evidence>
<evidence type="ECO:0000313" key="3">
    <source>
        <dbReference type="Proteomes" id="UP000263833"/>
    </source>
</evidence>
<evidence type="ECO:0008006" key="4">
    <source>
        <dbReference type="Google" id="ProtNLM"/>
    </source>
</evidence>
<accession>A0A371BF37</accession>
<dbReference type="Proteomes" id="UP000263833">
    <property type="component" value="Unassembled WGS sequence"/>
</dbReference>
<name>A0A371BF37_9SPHN</name>
<reference evidence="3" key="1">
    <citation type="submission" date="2018-08" db="EMBL/GenBank/DDBJ databases">
        <authorList>
            <person name="Kim S.-J."/>
            <person name="Jung G.-Y."/>
        </authorList>
    </citation>
    <scope>NUCLEOTIDE SEQUENCE [LARGE SCALE GENOMIC DNA]</scope>
    <source>
        <strain evidence="3">GY_G</strain>
    </source>
</reference>
<dbReference type="EMBL" id="QRGP01000001">
    <property type="protein sequence ID" value="RDV06215.1"/>
    <property type="molecule type" value="Genomic_DNA"/>
</dbReference>
<keyword evidence="1" id="KW-0812">Transmembrane</keyword>
<feature type="transmembrane region" description="Helical" evidence="1">
    <location>
        <begin position="96"/>
        <end position="113"/>
    </location>
</feature>
<sequence>MAKAHSVQHSRSRFSCAKRMSTHIAYALVVYTLLLIFIVSPELETKGMAIWPYLALVALVAAVIPVCRNIERRWQSLDANGSGELEGQLKFDEAKLWIGAIGIPVVLMLFFKLCSTAF</sequence>
<comment type="caution">
    <text evidence="2">The sequence shown here is derived from an EMBL/GenBank/DDBJ whole genome shotgun (WGS) entry which is preliminary data.</text>
</comment>
<protein>
    <recommendedName>
        <fullName evidence="4">Transmembrane protein</fullName>
    </recommendedName>
</protein>
<keyword evidence="1" id="KW-1133">Transmembrane helix</keyword>